<accession>A0A7R8WA78</accession>
<proteinExistence type="predicted"/>
<dbReference type="GO" id="GO:0016323">
    <property type="term" value="C:basolateral plasma membrane"/>
    <property type="evidence" value="ECO:0007669"/>
    <property type="project" value="TreeGrafter"/>
</dbReference>
<evidence type="ECO:0000256" key="1">
    <source>
        <dbReference type="ARBA" id="ARBA00023157"/>
    </source>
</evidence>
<feature type="transmembrane region" description="Helical" evidence="3">
    <location>
        <begin position="453"/>
        <end position="475"/>
    </location>
</feature>
<feature type="transmembrane region" description="Helical" evidence="3">
    <location>
        <begin position="116"/>
        <end position="138"/>
    </location>
</feature>
<dbReference type="Pfam" id="PF03137">
    <property type="entry name" value="OATP"/>
    <property type="match status" value="2"/>
</dbReference>
<feature type="region of interest" description="Disordered" evidence="2">
    <location>
        <begin position="1"/>
        <end position="26"/>
    </location>
</feature>
<evidence type="ECO:0000313" key="4">
    <source>
        <dbReference type="EMBL" id="CAD7225646.1"/>
    </source>
</evidence>
<keyword evidence="3" id="KW-1133">Transmembrane helix</keyword>
<sequence length="517" mass="55982">MEEKKHAPKSNGFHDPSEEVSDDEGSPCGVMGCNPAPMQSLRKPVVVLIFLSITAFMQGFVVNGLVNVVTTSLERRFSLSSAASGLVSSCYDIGYLLCTVPVAYFGGRKGSSKPRWLGAGILLIALGSFLFALPHFLIPTYSPKLPTEGGQNNDTVTEDELCVDDRESQDKCTFQLDPRGNHSVEGWIPEVCRFGMLKEEDLDAADRRGSFNGRCPFFYFMATVGPGVGFFFGAYQLSLHTNFLELDDSKINITSSSSLWVGAWWLGFALNAVFALVVSIPVFALPANLPGSKAMRAARVNEVHHGPATTKDSENDEKEGFLIQLRRLLLNPVYMFLMAAGTFEIALTVGGTTFAGKLNETNYGFSASEAAFLLGSVTMPVIGGMTLLGGYVVKRFALSVKQIIKLCAVTSFIALALNSGYLFTCPQETIIGINGEYNTGGSSFHLDSGSRTFFSLAIVFKVVSGTSYMLAAFLYRAPKEDPKGTDAQHDVISASEASLTTPPENYHVETDSLYTKL</sequence>
<dbReference type="AlphaFoldDB" id="A0A7R8WA78"/>
<dbReference type="PANTHER" id="PTHR11388:SF100">
    <property type="entry name" value="SOLUTE CARRIER ORGANIC ANION TRANSPORTER FAMILY MEMBER 4A1"/>
    <property type="match status" value="1"/>
</dbReference>
<feature type="transmembrane region" description="Helical" evidence="3">
    <location>
        <begin position="403"/>
        <end position="423"/>
    </location>
</feature>
<feature type="transmembrane region" description="Helical" evidence="3">
    <location>
        <begin position="370"/>
        <end position="391"/>
    </location>
</feature>
<feature type="transmembrane region" description="Helical" evidence="3">
    <location>
        <begin position="82"/>
        <end position="104"/>
    </location>
</feature>
<organism evidence="4">
    <name type="scientific">Cyprideis torosa</name>
    <dbReference type="NCBI Taxonomy" id="163714"/>
    <lineage>
        <taxon>Eukaryota</taxon>
        <taxon>Metazoa</taxon>
        <taxon>Ecdysozoa</taxon>
        <taxon>Arthropoda</taxon>
        <taxon>Crustacea</taxon>
        <taxon>Oligostraca</taxon>
        <taxon>Ostracoda</taxon>
        <taxon>Podocopa</taxon>
        <taxon>Podocopida</taxon>
        <taxon>Cytherocopina</taxon>
        <taxon>Cytheroidea</taxon>
        <taxon>Cytherideidae</taxon>
        <taxon>Cyprideis</taxon>
    </lineage>
</organism>
<dbReference type="GO" id="GO:0043252">
    <property type="term" value="P:sodium-independent organic anion transport"/>
    <property type="evidence" value="ECO:0007669"/>
    <property type="project" value="TreeGrafter"/>
</dbReference>
<protein>
    <submittedName>
        <fullName evidence="4">Uncharacterized protein</fullName>
    </submittedName>
</protein>
<keyword evidence="1" id="KW-1015">Disulfide bond</keyword>
<keyword evidence="3" id="KW-0472">Membrane</keyword>
<evidence type="ECO:0000256" key="3">
    <source>
        <dbReference type="SAM" id="Phobius"/>
    </source>
</evidence>
<dbReference type="EMBL" id="OB660623">
    <property type="protein sequence ID" value="CAD7225646.1"/>
    <property type="molecule type" value="Genomic_DNA"/>
</dbReference>
<feature type="transmembrane region" description="Helical" evidence="3">
    <location>
        <begin position="217"/>
        <end position="239"/>
    </location>
</feature>
<dbReference type="PANTHER" id="PTHR11388">
    <property type="entry name" value="ORGANIC ANION TRANSPORTER"/>
    <property type="match status" value="1"/>
</dbReference>
<name>A0A7R8WA78_9CRUS</name>
<dbReference type="Gene3D" id="1.20.1250.20">
    <property type="entry name" value="MFS general substrate transporter like domains"/>
    <property type="match status" value="2"/>
</dbReference>
<feature type="transmembrane region" description="Helical" evidence="3">
    <location>
        <begin position="259"/>
        <end position="285"/>
    </location>
</feature>
<dbReference type="OrthoDB" id="5062115at2759"/>
<dbReference type="InterPro" id="IPR036259">
    <property type="entry name" value="MFS_trans_sf"/>
</dbReference>
<dbReference type="SUPFAM" id="SSF103473">
    <property type="entry name" value="MFS general substrate transporter"/>
    <property type="match status" value="2"/>
</dbReference>
<reference evidence="4" key="1">
    <citation type="submission" date="2020-11" db="EMBL/GenBank/DDBJ databases">
        <authorList>
            <person name="Tran Van P."/>
        </authorList>
    </citation>
    <scope>NUCLEOTIDE SEQUENCE</scope>
</reference>
<feature type="transmembrane region" description="Helical" evidence="3">
    <location>
        <begin position="45"/>
        <end position="70"/>
    </location>
</feature>
<dbReference type="GO" id="GO:0015347">
    <property type="term" value="F:sodium-independent organic anion transmembrane transporter activity"/>
    <property type="evidence" value="ECO:0007669"/>
    <property type="project" value="TreeGrafter"/>
</dbReference>
<feature type="transmembrane region" description="Helical" evidence="3">
    <location>
        <begin position="328"/>
        <end position="350"/>
    </location>
</feature>
<evidence type="ECO:0000256" key="2">
    <source>
        <dbReference type="SAM" id="MobiDB-lite"/>
    </source>
</evidence>
<keyword evidence="3" id="KW-0812">Transmembrane</keyword>
<dbReference type="InterPro" id="IPR004156">
    <property type="entry name" value="OATP"/>
</dbReference>
<gene>
    <name evidence="4" type="ORF">CTOB1V02_LOCUS3581</name>
</gene>